<feature type="compositionally biased region" description="Basic and acidic residues" evidence="1">
    <location>
        <begin position="19"/>
        <end position="34"/>
    </location>
</feature>
<accession>A0A7N2MLC8</accession>
<feature type="region of interest" description="Disordered" evidence="1">
    <location>
        <begin position="1"/>
        <end position="104"/>
    </location>
</feature>
<organism evidence="2 3">
    <name type="scientific">Quercus lobata</name>
    <name type="common">Valley oak</name>
    <dbReference type="NCBI Taxonomy" id="97700"/>
    <lineage>
        <taxon>Eukaryota</taxon>
        <taxon>Viridiplantae</taxon>
        <taxon>Streptophyta</taxon>
        <taxon>Embryophyta</taxon>
        <taxon>Tracheophyta</taxon>
        <taxon>Spermatophyta</taxon>
        <taxon>Magnoliopsida</taxon>
        <taxon>eudicotyledons</taxon>
        <taxon>Gunneridae</taxon>
        <taxon>Pentapetalae</taxon>
        <taxon>rosids</taxon>
        <taxon>fabids</taxon>
        <taxon>Fagales</taxon>
        <taxon>Fagaceae</taxon>
        <taxon>Quercus</taxon>
    </lineage>
</organism>
<dbReference type="EMBL" id="LRBV02000009">
    <property type="status" value="NOT_ANNOTATED_CDS"/>
    <property type="molecule type" value="Genomic_DNA"/>
</dbReference>
<dbReference type="Proteomes" id="UP000594261">
    <property type="component" value="Chromosome 9"/>
</dbReference>
<dbReference type="OrthoDB" id="1548116at2759"/>
<dbReference type="EnsemblPlants" id="QL09p046196:mrna">
    <property type="protein sequence ID" value="QL09p046196:mrna"/>
    <property type="gene ID" value="QL09p046196"/>
</dbReference>
<protein>
    <submittedName>
        <fullName evidence="2">Uncharacterized protein</fullName>
    </submittedName>
</protein>
<evidence type="ECO:0000313" key="3">
    <source>
        <dbReference type="Proteomes" id="UP000594261"/>
    </source>
</evidence>
<keyword evidence="3" id="KW-1185">Reference proteome</keyword>
<proteinExistence type="predicted"/>
<feature type="compositionally biased region" description="Basic and acidic residues" evidence="1">
    <location>
        <begin position="44"/>
        <end position="54"/>
    </location>
</feature>
<feature type="compositionally biased region" description="Basic and acidic residues" evidence="1">
    <location>
        <begin position="61"/>
        <end position="73"/>
    </location>
</feature>
<name>A0A7N2MLC8_QUELO</name>
<dbReference type="KEGG" id="qlo:115959410"/>
<evidence type="ECO:0000256" key="1">
    <source>
        <dbReference type="SAM" id="MobiDB-lite"/>
    </source>
</evidence>
<evidence type="ECO:0000313" key="2">
    <source>
        <dbReference type="EnsemblPlants" id="QL09p046196:mrna"/>
    </source>
</evidence>
<feature type="compositionally biased region" description="Basic and acidic residues" evidence="1">
    <location>
        <begin position="84"/>
        <end position="95"/>
    </location>
</feature>
<dbReference type="AlphaFoldDB" id="A0A7N2MLC8"/>
<reference evidence="2" key="2">
    <citation type="submission" date="2021-01" db="UniProtKB">
        <authorList>
            <consortium name="EnsemblPlants"/>
        </authorList>
    </citation>
    <scope>IDENTIFICATION</scope>
</reference>
<sequence>MASVQADDAKVSEVTNQTEETKKECCGGCDKKLPTTEAVSTPTESEKVEPKEAVLTDDEDYKLAEEEHEEDNKAAMFPTDDEDLKFTDDIEHEGHVEEDDEIDD</sequence>
<dbReference type="GeneID" id="115959410"/>
<gene>
    <name evidence="2" type="primary">LOC115959410</name>
</gene>
<dbReference type="InParanoid" id="A0A7N2MLC8"/>
<dbReference type="RefSeq" id="XP_030933638.1">
    <property type="nucleotide sequence ID" value="XM_031077778.1"/>
</dbReference>
<reference evidence="2 3" key="1">
    <citation type="journal article" date="2016" name="G3 (Bethesda)">
        <title>First Draft Assembly and Annotation of the Genome of a California Endemic Oak Quercus lobata Nee (Fagaceae).</title>
        <authorList>
            <person name="Sork V.L."/>
            <person name="Fitz-Gibbon S.T."/>
            <person name="Puiu D."/>
            <person name="Crepeau M."/>
            <person name="Gugger P.F."/>
            <person name="Sherman R."/>
            <person name="Stevens K."/>
            <person name="Langley C.H."/>
            <person name="Pellegrini M."/>
            <person name="Salzberg S.L."/>
        </authorList>
    </citation>
    <scope>NUCLEOTIDE SEQUENCE [LARGE SCALE GENOMIC DNA]</scope>
    <source>
        <strain evidence="2 3">cv. SW786</strain>
    </source>
</reference>
<dbReference type="Gramene" id="QL09p046196:mrna">
    <property type="protein sequence ID" value="QL09p046196:mrna"/>
    <property type="gene ID" value="QL09p046196"/>
</dbReference>